<dbReference type="Proteomes" id="UP000325182">
    <property type="component" value="Unassembled WGS sequence"/>
</dbReference>
<dbReference type="Pfam" id="PF19651">
    <property type="entry name" value="DUF6154"/>
    <property type="match status" value="1"/>
</dbReference>
<accession>A0A5D4MAA6</accession>
<dbReference type="InterPro" id="IPR046152">
    <property type="entry name" value="DUF6154"/>
</dbReference>
<proteinExistence type="predicted"/>
<gene>
    <name evidence="1" type="ORF">FZC84_15610</name>
</gene>
<sequence length="92" mass="11172">MKKMSQEVVDMKLVEELYEIYRGKIRGTEEDLDMIALTILEESSRKELLNIIEEMDNEELHYFIRLYILETLKEKLTSGDHEEKHNYRRNIH</sequence>
<organism evidence="1 2">
    <name type="scientific">Rossellomorea vietnamensis</name>
    <dbReference type="NCBI Taxonomy" id="218284"/>
    <lineage>
        <taxon>Bacteria</taxon>
        <taxon>Bacillati</taxon>
        <taxon>Bacillota</taxon>
        <taxon>Bacilli</taxon>
        <taxon>Bacillales</taxon>
        <taxon>Bacillaceae</taxon>
        <taxon>Rossellomorea</taxon>
    </lineage>
</organism>
<dbReference type="AlphaFoldDB" id="A0A5D4MAA6"/>
<evidence type="ECO:0000313" key="1">
    <source>
        <dbReference type="EMBL" id="TYR98357.1"/>
    </source>
</evidence>
<name>A0A5D4MAA6_9BACI</name>
<comment type="caution">
    <text evidence="1">The sequence shown here is derived from an EMBL/GenBank/DDBJ whole genome shotgun (WGS) entry which is preliminary data.</text>
</comment>
<dbReference type="EMBL" id="VTEG01000012">
    <property type="protein sequence ID" value="TYR98357.1"/>
    <property type="molecule type" value="Genomic_DNA"/>
</dbReference>
<reference evidence="1 2" key="1">
    <citation type="submission" date="2019-08" db="EMBL/GenBank/DDBJ databases">
        <title>Bacillus genomes from the desert of Cuatro Cienegas, Coahuila.</title>
        <authorList>
            <person name="Olmedo-Alvarez G."/>
        </authorList>
    </citation>
    <scope>NUCLEOTIDE SEQUENCE [LARGE SCALE GENOMIC DNA]</scope>
    <source>
        <strain evidence="1 2">CH128b_4D</strain>
    </source>
</reference>
<protein>
    <submittedName>
        <fullName evidence="1">Uncharacterized protein</fullName>
    </submittedName>
</protein>
<evidence type="ECO:0000313" key="2">
    <source>
        <dbReference type="Proteomes" id="UP000325182"/>
    </source>
</evidence>